<dbReference type="CDD" id="cd18793">
    <property type="entry name" value="SF2_C_SNF"/>
    <property type="match status" value="1"/>
</dbReference>
<evidence type="ECO:0000313" key="14">
    <source>
        <dbReference type="EMBL" id="KAL3319815.1"/>
    </source>
</evidence>
<dbReference type="GO" id="GO:0006325">
    <property type="term" value="P:chromatin organization"/>
    <property type="evidence" value="ECO:0007669"/>
    <property type="project" value="UniProtKB-KW"/>
</dbReference>
<feature type="domain" description="Helicase C-terminal" evidence="13">
    <location>
        <begin position="647"/>
        <end position="817"/>
    </location>
</feature>
<dbReference type="Pfam" id="PF00176">
    <property type="entry name" value="SNF2-rel_dom"/>
    <property type="match status" value="1"/>
</dbReference>
<dbReference type="Proteomes" id="UP001626550">
    <property type="component" value="Unassembled WGS sequence"/>
</dbReference>
<evidence type="ECO:0000256" key="10">
    <source>
        <dbReference type="ARBA" id="ARBA00023242"/>
    </source>
</evidence>
<dbReference type="GO" id="GO:0005524">
    <property type="term" value="F:ATP binding"/>
    <property type="evidence" value="ECO:0007669"/>
    <property type="project" value="UniProtKB-KW"/>
</dbReference>
<dbReference type="PROSITE" id="PS51192">
    <property type="entry name" value="HELICASE_ATP_BIND_1"/>
    <property type="match status" value="1"/>
</dbReference>
<dbReference type="Pfam" id="PF00271">
    <property type="entry name" value="Helicase_C"/>
    <property type="match status" value="1"/>
</dbReference>
<dbReference type="Gene3D" id="3.40.50.300">
    <property type="entry name" value="P-loop containing nucleotide triphosphate hydrolases"/>
    <property type="match status" value="1"/>
</dbReference>
<dbReference type="Gene3D" id="3.40.50.10810">
    <property type="entry name" value="Tandem AAA-ATPase domain"/>
    <property type="match status" value="1"/>
</dbReference>
<dbReference type="GO" id="GO:0003677">
    <property type="term" value="F:DNA binding"/>
    <property type="evidence" value="ECO:0007669"/>
    <property type="project" value="UniProtKB-KW"/>
</dbReference>
<feature type="region of interest" description="Disordered" evidence="11">
    <location>
        <begin position="17"/>
        <end position="37"/>
    </location>
</feature>
<dbReference type="SMART" id="SM00490">
    <property type="entry name" value="HELICc"/>
    <property type="match status" value="1"/>
</dbReference>
<keyword evidence="8" id="KW-0156">Chromatin regulator</keyword>
<dbReference type="GO" id="GO:0005634">
    <property type="term" value="C:nucleus"/>
    <property type="evidence" value="ECO:0007669"/>
    <property type="project" value="UniProtKB-SubCell"/>
</dbReference>
<feature type="non-terminal residue" evidence="14">
    <location>
        <position position="1"/>
    </location>
</feature>
<organism evidence="14 15">
    <name type="scientific">Cichlidogyrus casuarinus</name>
    <dbReference type="NCBI Taxonomy" id="1844966"/>
    <lineage>
        <taxon>Eukaryota</taxon>
        <taxon>Metazoa</taxon>
        <taxon>Spiralia</taxon>
        <taxon>Lophotrochozoa</taxon>
        <taxon>Platyhelminthes</taxon>
        <taxon>Monogenea</taxon>
        <taxon>Monopisthocotylea</taxon>
        <taxon>Dactylogyridea</taxon>
        <taxon>Ancyrocephalidae</taxon>
        <taxon>Cichlidogyrus</taxon>
    </lineage>
</organism>
<dbReference type="FunFam" id="3.40.50.10810:FF:000014">
    <property type="entry name" value="SWI/SNF-related matrix-associated actin-dependent regulator of chromatin subfamily A containing DEAD/H box 1"/>
    <property type="match status" value="1"/>
</dbReference>
<evidence type="ECO:0000256" key="6">
    <source>
        <dbReference type="ARBA" id="ARBA00022806"/>
    </source>
</evidence>
<gene>
    <name evidence="14" type="primary">SMARCAD1</name>
    <name evidence="14" type="ORF">Ciccas_001520</name>
</gene>
<keyword evidence="6 14" id="KW-0347">Helicase</keyword>
<feature type="domain" description="Helicase ATP-binding" evidence="12">
    <location>
        <begin position="271"/>
        <end position="441"/>
    </location>
</feature>
<dbReference type="SMART" id="SM00487">
    <property type="entry name" value="DEXDc"/>
    <property type="match status" value="1"/>
</dbReference>
<evidence type="ECO:0000256" key="9">
    <source>
        <dbReference type="ARBA" id="ARBA00023125"/>
    </source>
</evidence>
<dbReference type="PROSITE" id="PS51194">
    <property type="entry name" value="HELICASE_CTER"/>
    <property type="match status" value="1"/>
</dbReference>
<feature type="compositionally biased region" description="Acidic residues" evidence="11">
    <location>
        <begin position="807"/>
        <end position="832"/>
    </location>
</feature>
<evidence type="ECO:0000256" key="7">
    <source>
        <dbReference type="ARBA" id="ARBA00022840"/>
    </source>
</evidence>
<dbReference type="EMBL" id="JBJKFK010000100">
    <property type="protein sequence ID" value="KAL3319815.1"/>
    <property type="molecule type" value="Genomic_DNA"/>
</dbReference>
<reference evidence="14 15" key="1">
    <citation type="submission" date="2024-11" db="EMBL/GenBank/DDBJ databases">
        <title>Adaptive evolution of stress response genes in parasites aligns with host niche diversity.</title>
        <authorList>
            <person name="Hahn C."/>
            <person name="Resl P."/>
        </authorList>
    </citation>
    <scope>NUCLEOTIDE SEQUENCE [LARGE SCALE GENOMIC DNA]</scope>
    <source>
        <strain evidence="14">EGGRZ-B1_66</strain>
        <tissue evidence="14">Body</tissue>
    </source>
</reference>
<keyword evidence="9" id="KW-0238">DNA-binding</keyword>
<comment type="caution">
    <text evidence="14">The sequence shown here is derived from an EMBL/GenBank/DDBJ whole genome shotgun (WGS) entry which is preliminary data.</text>
</comment>
<dbReference type="GO" id="GO:0005694">
    <property type="term" value="C:chromosome"/>
    <property type="evidence" value="ECO:0007669"/>
    <property type="project" value="UniProtKB-ARBA"/>
</dbReference>
<name>A0ABD2QJV4_9PLAT</name>
<sequence>PNAPQVSITHPVLNPINSLKSDIESPPSEQTFDSPLTGGKFFRGKRITNAEVKKRDYVNKELHSATTQNAANFMAGMGVVSAAARNKSKKPRDPDANIQDVLDAEKLEELGLSMNFEERDELLNFFNTAEEQEFYQLPGCSYRNASTLIRLRPFKSICALINRLNSVRTLSVDYICGFKDVMDMRKEVSSLLDQCNLISERISRHMGLLFKVGLVQMPAEKDVADGISEIAKSNDELASHSSYLLVSRQPPLLNTNMELKPYQMLGLNWLNMLHHEGVNGILADEMGLGKTIQAIAFLAHLYELGHSGPHLVMVPSSLLDNWARELRHWCPKLKVLVYTGSAEARKAIRVKIYEQASTEDFHVLLTSYSVSTSTVEDRAMLKRLQFHYGVFDEAHLLKNMMSLRYRNLMTIQVKRRILLTGTPMQNNLVELMSLLSFVMPQIFYENNELLKQMFRAHTTSPPPESRMAQVEQERIKKATELLNPFCLRRLKSDVISQMPVKTEENVHVAMTKSQAAAHAKMIERFREMRNQSKIELAAANKKRKTTNGETGPLPLEKVMNQLMELRKISNHVALGTREHYTPDLLGQIAQTLHKDKSHAKANVEFILEDLKSLSDAEVHRVCLYYSCLAKFALSDQFIANGSGKIVWLEKNLPKLLNEGHRMLIFSQFVIMLNLLEDWAKAREFSYLRLDGNTPVPDRQNLIDKFNEDASIGIFFLSTRVGGLGINLTSADTVILHDISFNPYQEKQAEDRCHRMGQTKPVKVIRLVTEGTVEENIWRIAREKLSLEQSIGMPGLVARARNEKTGEEETEQEQEEEEVEEDSGSEAGTEIDVDPTSALIQEDDPNPVPSLRALNPKVSVGSKRARHSNANHVATRDTVGVEESVIQQLLTQILEN</sequence>
<dbReference type="PANTHER" id="PTHR10799">
    <property type="entry name" value="SNF2/RAD54 HELICASE FAMILY"/>
    <property type="match status" value="1"/>
</dbReference>
<dbReference type="InterPro" id="IPR049730">
    <property type="entry name" value="SNF2/RAD54-like_C"/>
</dbReference>
<dbReference type="GO" id="GO:0003678">
    <property type="term" value="F:DNA helicase activity"/>
    <property type="evidence" value="ECO:0007669"/>
    <property type="project" value="UniProtKB-EC"/>
</dbReference>
<feature type="region of interest" description="Disordered" evidence="11">
    <location>
        <begin position="800"/>
        <end position="850"/>
    </location>
</feature>
<dbReference type="EC" id="3.6.4.12" evidence="3"/>
<comment type="similarity">
    <text evidence="2">Belongs to the SNF2/RAD54 helicase family.</text>
</comment>
<evidence type="ECO:0000256" key="2">
    <source>
        <dbReference type="ARBA" id="ARBA00007025"/>
    </source>
</evidence>
<protein>
    <recommendedName>
        <fullName evidence="3">DNA helicase</fullName>
        <ecNumber evidence="3">3.6.4.12</ecNumber>
    </recommendedName>
</protein>
<accession>A0ABD2QJV4</accession>
<keyword evidence="10" id="KW-0539">Nucleus</keyword>
<evidence type="ECO:0000256" key="8">
    <source>
        <dbReference type="ARBA" id="ARBA00022853"/>
    </source>
</evidence>
<evidence type="ECO:0000313" key="15">
    <source>
        <dbReference type="Proteomes" id="UP001626550"/>
    </source>
</evidence>
<evidence type="ECO:0000259" key="12">
    <source>
        <dbReference type="PROSITE" id="PS51192"/>
    </source>
</evidence>
<evidence type="ECO:0000256" key="11">
    <source>
        <dbReference type="SAM" id="MobiDB-lite"/>
    </source>
</evidence>
<evidence type="ECO:0000256" key="1">
    <source>
        <dbReference type="ARBA" id="ARBA00004123"/>
    </source>
</evidence>
<keyword evidence="5" id="KW-0378">Hydrolase</keyword>
<dbReference type="InterPro" id="IPR014001">
    <property type="entry name" value="Helicase_ATP-bd"/>
</dbReference>
<dbReference type="AlphaFoldDB" id="A0ABD2QJV4"/>
<dbReference type="GO" id="GO:0016787">
    <property type="term" value="F:hydrolase activity"/>
    <property type="evidence" value="ECO:0007669"/>
    <property type="project" value="UniProtKB-KW"/>
</dbReference>
<dbReference type="InterPro" id="IPR038718">
    <property type="entry name" value="SNF2-like_sf"/>
</dbReference>
<keyword evidence="15" id="KW-1185">Reference proteome</keyword>
<dbReference type="InterPro" id="IPR027417">
    <property type="entry name" value="P-loop_NTPase"/>
</dbReference>
<dbReference type="SUPFAM" id="SSF52540">
    <property type="entry name" value="P-loop containing nucleoside triphosphate hydrolases"/>
    <property type="match status" value="2"/>
</dbReference>
<evidence type="ECO:0000259" key="13">
    <source>
        <dbReference type="PROSITE" id="PS51194"/>
    </source>
</evidence>
<keyword evidence="7" id="KW-0067">ATP-binding</keyword>
<dbReference type="InterPro" id="IPR000330">
    <property type="entry name" value="SNF2_N"/>
</dbReference>
<evidence type="ECO:0000256" key="5">
    <source>
        <dbReference type="ARBA" id="ARBA00022801"/>
    </source>
</evidence>
<dbReference type="InterPro" id="IPR001650">
    <property type="entry name" value="Helicase_C-like"/>
</dbReference>
<comment type="subcellular location">
    <subcellularLocation>
        <location evidence="1">Nucleus</location>
    </subcellularLocation>
</comment>
<evidence type="ECO:0000256" key="3">
    <source>
        <dbReference type="ARBA" id="ARBA00012551"/>
    </source>
</evidence>
<keyword evidence="4" id="KW-0547">Nucleotide-binding</keyword>
<evidence type="ECO:0000256" key="4">
    <source>
        <dbReference type="ARBA" id="ARBA00022741"/>
    </source>
</evidence>
<proteinExistence type="inferred from homology"/>